<dbReference type="EMBL" id="RFFH01000004">
    <property type="protein sequence ID" value="RMI33040.1"/>
    <property type="molecule type" value="Genomic_DNA"/>
</dbReference>
<sequence>MSVVARTLASVALPAAVLLATACGSNSSPTSPSTPATTPGTAVRSEVPPGTPTFAVASPDLADGQAFPAAGYANVFGCSGANHAPTVTWSGAPATAKSFALTMFDPDAPTGSGFWHWMIWDIPATATSATDPVPAGAVAGTNNAGTTGYVGPCPPTGDPAHHYKISVLALDVPTLGLPAATPPAAATFAMHNHVVGEGHLTATAQR</sequence>
<keyword evidence="3" id="KW-0732">Signal</keyword>
<comment type="caution">
    <text evidence="4">The sequence shown here is derived from an EMBL/GenBank/DDBJ whole genome shotgun (WGS) entry which is preliminary data.</text>
</comment>
<evidence type="ECO:0000256" key="3">
    <source>
        <dbReference type="SAM" id="SignalP"/>
    </source>
</evidence>
<dbReference type="PANTHER" id="PTHR30289:SF1">
    <property type="entry name" value="PEBP (PHOSPHATIDYLETHANOLAMINE-BINDING PROTEIN) FAMILY PROTEIN"/>
    <property type="match status" value="1"/>
</dbReference>
<keyword evidence="5" id="KW-1185">Reference proteome</keyword>
<dbReference type="OrthoDB" id="9797506at2"/>
<dbReference type="InterPro" id="IPR036610">
    <property type="entry name" value="PEBP-like_sf"/>
</dbReference>
<dbReference type="SUPFAM" id="SSF49777">
    <property type="entry name" value="PEBP-like"/>
    <property type="match status" value="1"/>
</dbReference>
<name>A0A3M2L8M4_9NOCA</name>
<feature type="chain" id="PRO_5038730019" evidence="3">
    <location>
        <begin position="23"/>
        <end position="206"/>
    </location>
</feature>
<dbReference type="Pfam" id="PF01161">
    <property type="entry name" value="PBP"/>
    <property type="match status" value="1"/>
</dbReference>
<evidence type="ECO:0000256" key="2">
    <source>
        <dbReference type="SAM" id="MobiDB-lite"/>
    </source>
</evidence>
<evidence type="ECO:0000313" key="4">
    <source>
        <dbReference type="EMBL" id="RMI33040.1"/>
    </source>
</evidence>
<evidence type="ECO:0000313" key="5">
    <source>
        <dbReference type="Proteomes" id="UP000279275"/>
    </source>
</evidence>
<feature type="compositionally biased region" description="Low complexity" evidence="2">
    <location>
        <begin position="24"/>
        <end position="39"/>
    </location>
</feature>
<protein>
    <submittedName>
        <fullName evidence="4">YbhB/YbcL family Raf kinase inhibitor-like protein</fullName>
    </submittedName>
</protein>
<dbReference type="PROSITE" id="PS51257">
    <property type="entry name" value="PROKAR_LIPOPROTEIN"/>
    <property type="match status" value="1"/>
</dbReference>
<dbReference type="CDD" id="cd00865">
    <property type="entry name" value="PEBP_bact_arch"/>
    <property type="match status" value="1"/>
</dbReference>
<dbReference type="InterPro" id="IPR005247">
    <property type="entry name" value="YbhB_YbcL/LppC-like"/>
</dbReference>
<feature type="region of interest" description="Disordered" evidence="2">
    <location>
        <begin position="24"/>
        <end position="51"/>
    </location>
</feature>
<dbReference type="InterPro" id="IPR008914">
    <property type="entry name" value="PEBP"/>
</dbReference>
<feature type="signal peptide" evidence="3">
    <location>
        <begin position="1"/>
        <end position="22"/>
    </location>
</feature>
<gene>
    <name evidence="4" type="ORF">EBN03_13595</name>
</gene>
<dbReference type="AlphaFoldDB" id="A0A3M2L8M4"/>
<evidence type="ECO:0000256" key="1">
    <source>
        <dbReference type="ARBA" id="ARBA00007120"/>
    </source>
</evidence>
<reference evidence="4 5" key="1">
    <citation type="submission" date="2018-10" db="EMBL/GenBank/DDBJ databases">
        <title>Isolation from cow dung.</title>
        <authorList>
            <person name="Ling L."/>
        </authorList>
    </citation>
    <scope>NUCLEOTIDE SEQUENCE [LARGE SCALE GENOMIC DNA]</scope>
    <source>
        <strain evidence="4 5">NEAU-LL90</strain>
    </source>
</reference>
<dbReference type="PANTHER" id="PTHR30289">
    <property type="entry name" value="UNCHARACTERIZED PROTEIN YBCL-RELATED"/>
    <property type="match status" value="1"/>
</dbReference>
<accession>A0A3M2L8M4</accession>
<dbReference type="NCBIfam" id="TIGR00481">
    <property type="entry name" value="YbhB/YbcL family Raf kinase inhibitor-like protein"/>
    <property type="match status" value="1"/>
</dbReference>
<dbReference type="Proteomes" id="UP000279275">
    <property type="component" value="Unassembled WGS sequence"/>
</dbReference>
<comment type="similarity">
    <text evidence="1">Belongs to the UPF0098 family.</text>
</comment>
<dbReference type="Gene3D" id="3.90.280.10">
    <property type="entry name" value="PEBP-like"/>
    <property type="match status" value="1"/>
</dbReference>
<organism evidence="4 5">
    <name type="scientific">Nocardia stercoris</name>
    <dbReference type="NCBI Taxonomy" id="2483361"/>
    <lineage>
        <taxon>Bacteria</taxon>
        <taxon>Bacillati</taxon>
        <taxon>Actinomycetota</taxon>
        <taxon>Actinomycetes</taxon>
        <taxon>Mycobacteriales</taxon>
        <taxon>Nocardiaceae</taxon>
        <taxon>Nocardia</taxon>
    </lineage>
</organism>
<dbReference type="RefSeq" id="WP_122188323.1">
    <property type="nucleotide sequence ID" value="NZ_RFFH01000004.1"/>
</dbReference>
<proteinExistence type="inferred from homology"/>